<proteinExistence type="predicted"/>
<dbReference type="Proteomes" id="UP000078343">
    <property type="component" value="Unassembled WGS sequence"/>
</dbReference>
<dbReference type="STRING" id="1367422.A0A178ZUK7"/>
<dbReference type="PANTHER" id="PTHR39596:SF2">
    <property type="entry name" value="HET DOMAIN PROTEIN (AFU_ORTHOLOGUE AFUA_1G17550)-RELATED"/>
    <property type="match status" value="1"/>
</dbReference>
<dbReference type="InterPro" id="IPR010730">
    <property type="entry name" value="HET"/>
</dbReference>
<dbReference type="EMBL" id="LVYI01000002">
    <property type="protein sequence ID" value="OAP63429.1"/>
    <property type="molecule type" value="Genomic_DNA"/>
</dbReference>
<protein>
    <recommendedName>
        <fullName evidence="1">Heterokaryon incompatibility domain-containing protein</fullName>
    </recommendedName>
</protein>
<sequence>MEHLISPTELDRFRPSIPESQWLDFDHDSSQTFPVVSFEDYPLLRGWTADRLRALRQDVAVQSAGCVSSILAMLQSWLFFGVLEGAFQHHFTSSSFLTSSEDVQTTGKSHRRVLNTQHLRTFYQQWHGEFMDLPEDRQTSLSDSFRRSVVGARDWTLYLEVELKFRIPAYNSPPLSSVFNAIVRNAVLLTELLTKAVPQAYLANGFVNHQMDLDPGGEIENRLQGSGWCPSSSRLLIRRYGHSAAMYATLLRPLEQPHVSHTHCTKSQCVAYNVDLSTYRPQHVEQECSCEHVLPPRQDIFDILQSGTFPVLDGEAILVDGERGELSVKQYKPDMEYVVISHVWSDGLGSTTEKGLPRCQVVQLAHLCHVISGSTLFWIDGLCVPQEPIMRNTAIQLMSATYSKADTTLVLDYGLRQCSRSSATEEIALRILSSVWLRRLWTLKEGILASNLVFLLRDAFLPMSHLLSDIFVSGFTGPIPAALIMEVSGFSRDRFATKPAHINHIQRLMCYRTTSRLDDETLAIAPLFHIDLGVIMPHSGEARMMAFWKALGTVPCGLIFSGAPRLTAHGFGWAPRTLMHGTGLIDLGSSYGRITENGLVGEFLVLESDTKFDLARSKALRLLDTTKKRGLRVFNEEKPQYLESHDHGSVDGVWGDMIAIREQPSGEILPGVAIVLRREEKNVDTIEHDDDNRVPACTFVTRAIVVVDESANRVSWESKPPSNANLVKCVAKTLCIC</sequence>
<evidence type="ECO:0000313" key="3">
    <source>
        <dbReference type="Proteomes" id="UP000078343"/>
    </source>
</evidence>
<comment type="caution">
    <text evidence="2">The sequence shown here is derived from an EMBL/GenBank/DDBJ whole genome shotgun (WGS) entry which is preliminary data.</text>
</comment>
<dbReference type="Pfam" id="PF06985">
    <property type="entry name" value="HET"/>
    <property type="match status" value="1"/>
</dbReference>
<evidence type="ECO:0000313" key="2">
    <source>
        <dbReference type="EMBL" id="OAP63429.1"/>
    </source>
</evidence>
<dbReference type="OrthoDB" id="2426273at2759"/>
<dbReference type="GeneID" id="30006826"/>
<name>A0A178ZUK7_9EURO</name>
<reference evidence="2 3" key="1">
    <citation type="submission" date="2016-04" db="EMBL/GenBank/DDBJ databases">
        <title>Draft genome of Fonsecaea erecta CBS 125763.</title>
        <authorList>
            <person name="Weiss V.A."/>
            <person name="Vicente V.A."/>
            <person name="Raittz R.T."/>
            <person name="Moreno L.F."/>
            <person name="De Souza E.M."/>
            <person name="Pedrosa F.O."/>
            <person name="Steffens M.B."/>
            <person name="Faoro H."/>
            <person name="Tadra-Sfeir M.Z."/>
            <person name="Najafzadeh M.J."/>
            <person name="Felipe M.S."/>
            <person name="Teixeira M."/>
            <person name="Sun J."/>
            <person name="Xi L."/>
            <person name="Gomes R."/>
            <person name="De Azevedo C.M."/>
            <person name="Salgado C.G."/>
            <person name="Da Silva M.B."/>
            <person name="Nascimento M.F."/>
            <person name="Queiroz-Telles F."/>
            <person name="Attili D.S."/>
            <person name="Gorbushina A."/>
        </authorList>
    </citation>
    <scope>NUCLEOTIDE SEQUENCE [LARGE SCALE GENOMIC DNA]</scope>
    <source>
        <strain evidence="2 3">CBS 125763</strain>
    </source>
</reference>
<organism evidence="2 3">
    <name type="scientific">Fonsecaea erecta</name>
    <dbReference type="NCBI Taxonomy" id="1367422"/>
    <lineage>
        <taxon>Eukaryota</taxon>
        <taxon>Fungi</taxon>
        <taxon>Dikarya</taxon>
        <taxon>Ascomycota</taxon>
        <taxon>Pezizomycotina</taxon>
        <taxon>Eurotiomycetes</taxon>
        <taxon>Chaetothyriomycetidae</taxon>
        <taxon>Chaetothyriales</taxon>
        <taxon>Herpotrichiellaceae</taxon>
        <taxon>Fonsecaea</taxon>
    </lineage>
</organism>
<keyword evidence="3" id="KW-1185">Reference proteome</keyword>
<feature type="domain" description="Heterokaryon incompatibility" evidence="1">
    <location>
        <begin position="337"/>
        <end position="411"/>
    </location>
</feature>
<dbReference type="RefSeq" id="XP_018696796.1">
    <property type="nucleotide sequence ID" value="XM_018834172.1"/>
</dbReference>
<gene>
    <name evidence="2" type="ORF">AYL99_02656</name>
</gene>
<dbReference type="PANTHER" id="PTHR39596">
    <property type="match status" value="1"/>
</dbReference>
<dbReference type="AlphaFoldDB" id="A0A178ZUK7"/>
<evidence type="ECO:0000259" key="1">
    <source>
        <dbReference type="Pfam" id="PF06985"/>
    </source>
</evidence>
<accession>A0A178ZUK7</accession>